<name>A0A6G7YQM7_9SPHN</name>
<proteinExistence type="predicted"/>
<dbReference type="AlphaFoldDB" id="A0A6G7YQM7"/>
<dbReference type="EMBL" id="CP049869">
    <property type="protein sequence ID" value="QIK79039.1"/>
    <property type="molecule type" value="Genomic_DNA"/>
</dbReference>
<sequence>MPLKTLTSFARKRLPKPKTKAGKAGMIAGGVVGGLLALDLIALAATAVIAATIGSR</sequence>
<reference evidence="1 2" key="1">
    <citation type="submission" date="2020-03" db="EMBL/GenBank/DDBJ databases">
        <title>Sphingomonas sp. nov., isolated from fish.</title>
        <authorList>
            <person name="Hyun D.-W."/>
            <person name="Bae J.-W."/>
        </authorList>
    </citation>
    <scope>NUCLEOTIDE SEQUENCE [LARGE SCALE GENOMIC DNA]</scope>
    <source>
        <strain evidence="1 2">HDW15B</strain>
    </source>
</reference>
<dbReference type="Proteomes" id="UP000503222">
    <property type="component" value="Chromosome"/>
</dbReference>
<dbReference type="RefSeq" id="WP_166411430.1">
    <property type="nucleotide sequence ID" value="NZ_CP049869.1"/>
</dbReference>
<gene>
    <name evidence="1" type="ORF">G7077_09185</name>
</gene>
<accession>A0A6G7YQM7</accession>
<organism evidence="1 2">
    <name type="scientific">Sphingomonas piscis</name>
    <dbReference type="NCBI Taxonomy" id="2714943"/>
    <lineage>
        <taxon>Bacteria</taxon>
        <taxon>Pseudomonadati</taxon>
        <taxon>Pseudomonadota</taxon>
        <taxon>Alphaproteobacteria</taxon>
        <taxon>Sphingomonadales</taxon>
        <taxon>Sphingomonadaceae</taxon>
        <taxon>Sphingomonas</taxon>
    </lineage>
</organism>
<evidence type="ECO:0000313" key="2">
    <source>
        <dbReference type="Proteomes" id="UP000503222"/>
    </source>
</evidence>
<evidence type="ECO:0000313" key="1">
    <source>
        <dbReference type="EMBL" id="QIK79039.1"/>
    </source>
</evidence>
<keyword evidence="2" id="KW-1185">Reference proteome</keyword>
<dbReference type="KEGG" id="spii:G7077_09185"/>
<protein>
    <submittedName>
        <fullName evidence="1">Uncharacterized protein</fullName>
    </submittedName>
</protein>